<organism evidence="3 4">
    <name type="scientific">Streptomyces gardneri</name>
    <dbReference type="NCBI Taxonomy" id="66892"/>
    <lineage>
        <taxon>Bacteria</taxon>
        <taxon>Bacillati</taxon>
        <taxon>Actinomycetota</taxon>
        <taxon>Actinomycetes</taxon>
        <taxon>Kitasatosporales</taxon>
        <taxon>Streptomycetaceae</taxon>
        <taxon>Streptomyces</taxon>
    </lineage>
</organism>
<dbReference type="EMBL" id="BJMN01000004">
    <property type="protein sequence ID" value="GEB54871.1"/>
    <property type="molecule type" value="Genomic_DNA"/>
</dbReference>
<name>A0A4Y3RAU9_9ACTN</name>
<feature type="signal peptide" evidence="2">
    <location>
        <begin position="1"/>
        <end position="19"/>
    </location>
</feature>
<dbReference type="AlphaFoldDB" id="A0A4Y3RAU9"/>
<evidence type="ECO:0000313" key="3">
    <source>
        <dbReference type="EMBL" id="GEB54871.1"/>
    </source>
</evidence>
<proteinExistence type="predicted"/>
<sequence>MTESVAAMRLSLGPVAAFAWSGVAAMKPTVTAMAATAVVPASSGRRSRVVRVVVIDPSFSECCDKEADSGPPGPAGREHVRPER</sequence>
<evidence type="ECO:0000313" key="4">
    <source>
        <dbReference type="Proteomes" id="UP000315226"/>
    </source>
</evidence>
<reference evidence="3 4" key="1">
    <citation type="submission" date="2019-06" db="EMBL/GenBank/DDBJ databases">
        <title>Whole genome shotgun sequence of Streptomyces gardneri NBRC 12865.</title>
        <authorList>
            <person name="Hosoyama A."/>
            <person name="Uohara A."/>
            <person name="Ohji S."/>
            <person name="Ichikawa N."/>
        </authorList>
    </citation>
    <scope>NUCLEOTIDE SEQUENCE [LARGE SCALE GENOMIC DNA]</scope>
    <source>
        <strain evidence="3 4">NBRC 12865</strain>
    </source>
</reference>
<evidence type="ECO:0000256" key="2">
    <source>
        <dbReference type="SAM" id="SignalP"/>
    </source>
</evidence>
<feature type="chain" id="PRO_5039700916" description="Secreted protein" evidence="2">
    <location>
        <begin position="20"/>
        <end position="84"/>
    </location>
</feature>
<dbReference type="Proteomes" id="UP000315226">
    <property type="component" value="Unassembled WGS sequence"/>
</dbReference>
<accession>A0A4Y3RAU9</accession>
<evidence type="ECO:0000256" key="1">
    <source>
        <dbReference type="SAM" id="MobiDB-lite"/>
    </source>
</evidence>
<keyword evidence="4" id="KW-1185">Reference proteome</keyword>
<evidence type="ECO:0008006" key="5">
    <source>
        <dbReference type="Google" id="ProtNLM"/>
    </source>
</evidence>
<protein>
    <recommendedName>
        <fullName evidence="5">Secreted protein</fullName>
    </recommendedName>
</protein>
<keyword evidence="2" id="KW-0732">Signal</keyword>
<feature type="region of interest" description="Disordered" evidence="1">
    <location>
        <begin position="63"/>
        <end position="84"/>
    </location>
</feature>
<comment type="caution">
    <text evidence="3">The sequence shown here is derived from an EMBL/GenBank/DDBJ whole genome shotgun (WGS) entry which is preliminary data.</text>
</comment>
<gene>
    <name evidence="3" type="ORF">SGA01_04760</name>
</gene>